<evidence type="ECO:0000256" key="3">
    <source>
        <dbReference type="SAM" id="SignalP"/>
    </source>
</evidence>
<dbReference type="EMBL" id="RWGY01000031">
    <property type="protein sequence ID" value="TVU14303.1"/>
    <property type="molecule type" value="Genomic_DNA"/>
</dbReference>
<dbReference type="Proteomes" id="UP000324897">
    <property type="component" value="Unassembled WGS sequence"/>
</dbReference>
<protein>
    <recommendedName>
        <fullName evidence="4">Peptidase A1 domain-containing protein</fullName>
    </recommendedName>
</protein>
<evidence type="ECO:0000313" key="6">
    <source>
        <dbReference type="Proteomes" id="UP000324897"/>
    </source>
</evidence>
<dbReference type="PROSITE" id="PS51767">
    <property type="entry name" value="PEPTIDASE_A1"/>
    <property type="match status" value="1"/>
</dbReference>
<name>A0A5J9TSD9_9POAL</name>
<dbReference type="Pfam" id="PF14543">
    <property type="entry name" value="TAXi_N"/>
    <property type="match status" value="1"/>
</dbReference>
<evidence type="ECO:0000259" key="4">
    <source>
        <dbReference type="PROSITE" id="PS51767"/>
    </source>
</evidence>
<dbReference type="Gramene" id="TVU14303">
    <property type="protein sequence ID" value="TVU14303"/>
    <property type="gene ID" value="EJB05_37764"/>
</dbReference>
<dbReference type="SUPFAM" id="SSF50630">
    <property type="entry name" value="Acid proteases"/>
    <property type="match status" value="1"/>
</dbReference>
<dbReference type="InterPro" id="IPR033868">
    <property type="entry name" value="Xylanase_inhibitor_I-like"/>
</dbReference>
<organism evidence="5 6">
    <name type="scientific">Eragrostis curvula</name>
    <name type="common">weeping love grass</name>
    <dbReference type="NCBI Taxonomy" id="38414"/>
    <lineage>
        <taxon>Eukaryota</taxon>
        <taxon>Viridiplantae</taxon>
        <taxon>Streptophyta</taxon>
        <taxon>Embryophyta</taxon>
        <taxon>Tracheophyta</taxon>
        <taxon>Spermatophyta</taxon>
        <taxon>Magnoliopsida</taxon>
        <taxon>Liliopsida</taxon>
        <taxon>Poales</taxon>
        <taxon>Poaceae</taxon>
        <taxon>PACMAD clade</taxon>
        <taxon>Chloridoideae</taxon>
        <taxon>Eragrostideae</taxon>
        <taxon>Eragrostidinae</taxon>
        <taxon>Eragrostis</taxon>
    </lineage>
</organism>
<dbReference type="InterPro" id="IPR021109">
    <property type="entry name" value="Peptidase_aspartic_dom_sf"/>
</dbReference>
<dbReference type="Gene3D" id="2.40.70.10">
    <property type="entry name" value="Acid Proteases"/>
    <property type="match status" value="2"/>
</dbReference>
<keyword evidence="6" id="KW-1185">Reference proteome</keyword>
<dbReference type="InterPro" id="IPR032799">
    <property type="entry name" value="TAXi_C"/>
</dbReference>
<comment type="caution">
    <text evidence="5">The sequence shown here is derived from an EMBL/GenBank/DDBJ whole genome shotgun (WGS) entry which is preliminary data.</text>
</comment>
<dbReference type="FunFam" id="2.40.70.10:FF:000075">
    <property type="entry name" value="Putative xylanase inhibitor"/>
    <property type="match status" value="1"/>
</dbReference>
<feature type="signal peptide" evidence="3">
    <location>
        <begin position="1"/>
        <end position="25"/>
    </location>
</feature>
<gene>
    <name evidence="5" type="ORF">EJB05_37764</name>
</gene>
<accession>A0A5J9TSD9</accession>
<dbReference type="GO" id="GO:0004190">
    <property type="term" value="F:aspartic-type endopeptidase activity"/>
    <property type="evidence" value="ECO:0007669"/>
    <property type="project" value="InterPro"/>
</dbReference>
<keyword evidence="2 3" id="KW-0732">Signal</keyword>
<dbReference type="PANTHER" id="PTHR47965:SF17">
    <property type="entry name" value="OS01G0936900 PROTEIN"/>
    <property type="match status" value="1"/>
</dbReference>
<dbReference type="PANTHER" id="PTHR47965">
    <property type="entry name" value="ASPARTYL PROTEASE-RELATED"/>
    <property type="match status" value="1"/>
</dbReference>
<dbReference type="OrthoDB" id="1258937at2759"/>
<dbReference type="GO" id="GO:0006508">
    <property type="term" value="P:proteolysis"/>
    <property type="evidence" value="ECO:0007669"/>
    <property type="project" value="InterPro"/>
</dbReference>
<sequence length="431" mass="44814">MALPSRSSLAIVLSLLVLSRPGTVAADGQAPSKPIVTPITRVPWFSSLYTIPAKNGAPLVVDLAGSLVWSTCQQGHHTIPCKSSVCKVANRNRPAGCASANGGEPGNADPHCACTAYPYNPVSGQCANGDLTILPIASNATDGEHPLFPVSFNVIGSCAPQGLLESLPEGVAGVAGLSKLPLSLPSQVASKLKVAKQFALCLPSGGNTGAAVFGGGPFVLQMGMPGPANLAQGQPSLPLVKNPKNPGAYYFRVRGIAFNQELVPIAPGALDLNTHTGRGGAVFSTVTSFTMLRPDIYGPLLTAFEKVISGVQWVKPLPPLFRCFDGSSFGSTRLGPALPNIDLMLDNGQNWTLPGASSLVQVGQGVFCFAFQSMPYPASDAPDAPAIIFGNHQMQDNLVQFDLEKNTFGFSGLLLGRSTHCGNFNFNTGSS</sequence>
<dbReference type="InterPro" id="IPR001461">
    <property type="entry name" value="Aspartic_peptidase_A1"/>
</dbReference>
<feature type="chain" id="PRO_5023909585" description="Peptidase A1 domain-containing protein" evidence="3">
    <location>
        <begin position="26"/>
        <end position="431"/>
    </location>
</feature>
<dbReference type="InterPro" id="IPR033121">
    <property type="entry name" value="PEPTIDASE_A1"/>
</dbReference>
<dbReference type="CDD" id="cd05489">
    <property type="entry name" value="xylanase_inhibitor_I_like"/>
    <property type="match status" value="1"/>
</dbReference>
<evidence type="ECO:0000256" key="1">
    <source>
        <dbReference type="ARBA" id="ARBA00007447"/>
    </source>
</evidence>
<reference evidence="5 6" key="1">
    <citation type="journal article" date="2019" name="Sci. Rep.">
        <title>A high-quality genome of Eragrostis curvula grass provides insights into Poaceae evolution and supports new strategies to enhance forage quality.</title>
        <authorList>
            <person name="Carballo J."/>
            <person name="Santos B.A.C.M."/>
            <person name="Zappacosta D."/>
            <person name="Garbus I."/>
            <person name="Selva J.P."/>
            <person name="Gallo C.A."/>
            <person name="Diaz A."/>
            <person name="Albertini E."/>
            <person name="Caccamo M."/>
            <person name="Echenique V."/>
        </authorList>
    </citation>
    <scope>NUCLEOTIDE SEQUENCE [LARGE SCALE GENOMIC DNA]</scope>
    <source>
        <strain evidence="6">cv. Victoria</strain>
        <tissue evidence="5">Leaf</tissue>
    </source>
</reference>
<feature type="non-terminal residue" evidence="5">
    <location>
        <position position="1"/>
    </location>
</feature>
<dbReference type="AlphaFoldDB" id="A0A5J9TSD9"/>
<dbReference type="InterPro" id="IPR032861">
    <property type="entry name" value="TAXi_N"/>
</dbReference>
<comment type="similarity">
    <text evidence="1">Belongs to the peptidase A1 family.</text>
</comment>
<dbReference type="Pfam" id="PF14541">
    <property type="entry name" value="TAXi_C"/>
    <property type="match status" value="1"/>
</dbReference>
<feature type="domain" description="Peptidase A1" evidence="4">
    <location>
        <begin position="44"/>
        <end position="411"/>
    </location>
</feature>
<evidence type="ECO:0000313" key="5">
    <source>
        <dbReference type="EMBL" id="TVU14303.1"/>
    </source>
</evidence>
<proteinExistence type="inferred from homology"/>
<evidence type="ECO:0000256" key="2">
    <source>
        <dbReference type="ARBA" id="ARBA00022729"/>
    </source>
</evidence>